<dbReference type="PROSITE" id="PS51375">
    <property type="entry name" value="PPR"/>
    <property type="match status" value="9"/>
</dbReference>
<keyword evidence="1" id="KW-0677">Repeat</keyword>
<dbReference type="Pfam" id="PF20431">
    <property type="entry name" value="E_motif"/>
    <property type="match status" value="1"/>
</dbReference>
<evidence type="ECO:0000256" key="2">
    <source>
        <dbReference type="PROSITE-ProRule" id="PRU00708"/>
    </source>
</evidence>
<organism evidence="3 4">
    <name type="scientific">Ziziphus jujuba</name>
    <name type="common">Chinese jujube</name>
    <name type="synonym">Ziziphus sativa</name>
    <dbReference type="NCBI Taxonomy" id="326968"/>
    <lineage>
        <taxon>Eukaryota</taxon>
        <taxon>Viridiplantae</taxon>
        <taxon>Streptophyta</taxon>
        <taxon>Embryophyta</taxon>
        <taxon>Tracheophyta</taxon>
        <taxon>Spermatophyta</taxon>
        <taxon>Magnoliopsida</taxon>
        <taxon>eudicotyledons</taxon>
        <taxon>Gunneridae</taxon>
        <taxon>Pentapetalae</taxon>
        <taxon>rosids</taxon>
        <taxon>fabids</taxon>
        <taxon>Rosales</taxon>
        <taxon>Rhamnaceae</taxon>
        <taxon>Paliureae</taxon>
        <taxon>Ziziphus</taxon>
    </lineage>
</organism>
<feature type="repeat" description="PPR" evidence="2">
    <location>
        <begin position="455"/>
        <end position="489"/>
    </location>
</feature>
<sequence>MFFTPHHTHALKLIQTLSRRLPKPLSTATTKFCIQSHASATLPDLKPLNSKITSYMRNGLVDQAQKLFDEMPRRNTVTWNAMIRGYFLNGDTENAIYLFERMPERDVFSYNTTIAGLMQFGDVDGAEGVFKGMIFRDVVTWNSMVAGYIRNGMIDEAVWVFDGMPLKDVVSWNLVVGGLVNCGEFDLAEGYFKRMTTRDVASWTIMVSGLARAGRVFEARELFEAMPMRDIQAWNAMLVGYIEHGCIEIAEVLFHKMPKRNFDSWIVLVNGLVKSKRVNDAMKLFIEMPQKRQTTWNSILVELTRNGLIRESHAFLEKFPCTDVVSWTNILVGYFKIGEVGCAIKLFGLMSIRDATAYNVTIFGLGENDHGEEGVKLFIRMKESGPSPDEATFTSILTICSDLPALHLGRQTHAQVVKAGFNNFLAVSNAMVTMYTRCGNMDSALLEFSSMLTHDIISWNSIICGFAHHGNAEKALEMFEQMRSKDVIPNHITFIGVLSACSHAGMVDQGRYFFDIMRYEYFLQPTSEHYTCLVDLLGRFGLIDEAINILDQIRADGIEVPGSVWGALLGACRIHRNIEIGKIAGERILDVEPDNSGVYLILAEMYLRCGRRKDAERIWTRMKETGVKKQPGCSWVELNNSGHVFLSGDSSHPEFERINSLLELMHMEIETKISKSKLTSSQQLQTSLVCYV</sequence>
<accession>A0ABM3IPX8</accession>
<feature type="repeat" description="PPR" evidence="2">
    <location>
        <begin position="199"/>
        <end position="233"/>
    </location>
</feature>
<dbReference type="Gene3D" id="1.25.40.10">
    <property type="entry name" value="Tetratricopeptide repeat domain"/>
    <property type="match status" value="5"/>
</dbReference>
<feature type="repeat" description="PPR" evidence="2">
    <location>
        <begin position="44"/>
        <end position="74"/>
    </location>
</feature>
<reference evidence="4" key="1">
    <citation type="submission" date="2025-08" db="UniProtKB">
        <authorList>
            <consortium name="RefSeq"/>
        </authorList>
    </citation>
    <scope>IDENTIFICATION</scope>
    <source>
        <tissue evidence="4">Seedling</tissue>
    </source>
</reference>
<dbReference type="Pfam" id="PF13041">
    <property type="entry name" value="PPR_2"/>
    <property type="match status" value="2"/>
</dbReference>
<feature type="repeat" description="PPR" evidence="2">
    <location>
        <begin position="526"/>
        <end position="560"/>
    </location>
</feature>
<feature type="repeat" description="PPR" evidence="2">
    <location>
        <begin position="354"/>
        <end position="388"/>
    </location>
</feature>
<dbReference type="GeneID" id="132799200"/>
<evidence type="ECO:0000313" key="3">
    <source>
        <dbReference type="Proteomes" id="UP001652623"/>
    </source>
</evidence>
<dbReference type="SUPFAM" id="SSF48452">
    <property type="entry name" value="TPR-like"/>
    <property type="match status" value="2"/>
</dbReference>
<proteinExistence type="predicted"/>
<evidence type="ECO:0000313" key="4">
    <source>
        <dbReference type="RefSeq" id="XP_048333065.2"/>
    </source>
</evidence>
<dbReference type="NCBIfam" id="TIGR00756">
    <property type="entry name" value="PPR"/>
    <property type="match status" value="6"/>
</dbReference>
<dbReference type="RefSeq" id="XP_048333065.2">
    <property type="nucleotide sequence ID" value="XM_048477108.2"/>
</dbReference>
<feature type="repeat" description="PPR" evidence="2">
    <location>
        <begin position="137"/>
        <end position="171"/>
    </location>
</feature>
<dbReference type="Proteomes" id="UP001652623">
    <property type="component" value="Chromosome 3"/>
</dbReference>
<dbReference type="InterPro" id="IPR046960">
    <property type="entry name" value="PPR_At4g14850-like_plant"/>
</dbReference>
<feature type="repeat" description="PPR" evidence="2">
    <location>
        <begin position="595"/>
        <end position="629"/>
    </location>
</feature>
<evidence type="ECO:0000256" key="1">
    <source>
        <dbReference type="ARBA" id="ARBA00022737"/>
    </source>
</evidence>
<name>A0ABM3IPX8_ZIZJJ</name>
<keyword evidence="3" id="KW-1185">Reference proteome</keyword>
<dbReference type="InterPro" id="IPR011990">
    <property type="entry name" value="TPR-like_helical_dom_sf"/>
</dbReference>
<gene>
    <name evidence="4" type="primary">LOC132799200</name>
</gene>
<feature type="repeat" description="PPR" evidence="2">
    <location>
        <begin position="261"/>
        <end position="295"/>
    </location>
</feature>
<feature type="repeat" description="PPR" evidence="2">
    <location>
        <begin position="75"/>
        <end position="109"/>
    </location>
</feature>
<dbReference type="InterPro" id="IPR046848">
    <property type="entry name" value="E_motif"/>
</dbReference>
<dbReference type="PANTHER" id="PTHR47926">
    <property type="entry name" value="PENTATRICOPEPTIDE REPEAT-CONTAINING PROTEIN"/>
    <property type="match status" value="1"/>
</dbReference>
<dbReference type="PANTHER" id="PTHR47926:SF347">
    <property type="entry name" value="PENTATRICOPEPTIDE REPEAT-CONTAINING PROTEIN"/>
    <property type="match status" value="1"/>
</dbReference>
<dbReference type="InterPro" id="IPR002885">
    <property type="entry name" value="PPR_rpt"/>
</dbReference>
<protein>
    <submittedName>
        <fullName evidence="4">Pentatricopeptide repeat-containing protein At4g02750-like</fullName>
    </submittedName>
</protein>
<dbReference type="Pfam" id="PF01535">
    <property type="entry name" value="PPR"/>
    <property type="match status" value="10"/>
</dbReference>